<dbReference type="PROSITE" id="PS51190">
    <property type="entry name" value="FATC"/>
    <property type="match status" value="1"/>
</dbReference>
<evidence type="ECO:0000256" key="3">
    <source>
        <dbReference type="ARBA" id="ARBA00022737"/>
    </source>
</evidence>
<dbReference type="SMART" id="SM00146">
    <property type="entry name" value="PI3Kc"/>
    <property type="match status" value="1"/>
</dbReference>
<dbReference type="Pfam" id="PF02260">
    <property type="entry name" value="FATC"/>
    <property type="match status" value="1"/>
</dbReference>
<dbReference type="GO" id="GO:0031931">
    <property type="term" value="C:TORC1 complex"/>
    <property type="evidence" value="ECO:0007669"/>
    <property type="project" value="TreeGrafter"/>
</dbReference>
<dbReference type="Pfam" id="PF08771">
    <property type="entry name" value="FRB_dom"/>
    <property type="match status" value="1"/>
</dbReference>
<dbReference type="PROSITE" id="PS51189">
    <property type="entry name" value="FAT"/>
    <property type="match status" value="1"/>
</dbReference>
<dbReference type="PANTHER" id="PTHR11139:SF9">
    <property type="entry name" value="SERINE_THREONINE-PROTEIN KINASE MTOR"/>
    <property type="match status" value="1"/>
</dbReference>
<proteinExistence type="inferred from homology"/>
<evidence type="ECO:0000313" key="14">
    <source>
        <dbReference type="EMBL" id="KAJ2671504.1"/>
    </source>
</evidence>
<dbReference type="Pfam" id="PF02259">
    <property type="entry name" value="FAT"/>
    <property type="match status" value="2"/>
</dbReference>
<reference evidence="14" key="1">
    <citation type="submission" date="2022-07" db="EMBL/GenBank/DDBJ databases">
        <title>Phylogenomic reconstructions and comparative analyses of Kickxellomycotina fungi.</title>
        <authorList>
            <person name="Reynolds N.K."/>
            <person name="Stajich J.E."/>
            <person name="Barry K."/>
            <person name="Grigoriev I.V."/>
            <person name="Crous P."/>
            <person name="Smith M.E."/>
        </authorList>
    </citation>
    <scope>NUCLEOTIDE SEQUENCE</scope>
    <source>
        <strain evidence="14">NRRL 3115</strain>
    </source>
</reference>
<dbReference type="SUPFAM" id="SSF56112">
    <property type="entry name" value="Protein kinase-like (PK-like)"/>
    <property type="match status" value="1"/>
</dbReference>
<dbReference type="SMART" id="SM01343">
    <property type="entry name" value="FATC"/>
    <property type="match status" value="1"/>
</dbReference>
<dbReference type="GO" id="GO:0004674">
    <property type="term" value="F:protein serine/threonine kinase activity"/>
    <property type="evidence" value="ECO:0007669"/>
    <property type="project" value="UniProtKB-KW"/>
</dbReference>
<dbReference type="InterPro" id="IPR018936">
    <property type="entry name" value="PI3/4_kinase_CS"/>
</dbReference>
<dbReference type="SUPFAM" id="SSF48371">
    <property type="entry name" value="ARM repeat"/>
    <property type="match status" value="2"/>
</dbReference>
<comment type="caution">
    <text evidence="14">The sequence shown here is derived from an EMBL/GenBank/DDBJ whole genome shotgun (WGS) entry which is preliminary data.</text>
</comment>
<dbReference type="PROSITE" id="PS50290">
    <property type="entry name" value="PI3_4_KINASE_3"/>
    <property type="match status" value="1"/>
</dbReference>
<keyword evidence="4 9" id="KW-0547">Nucleotide-binding</keyword>
<dbReference type="InterPro" id="IPR011989">
    <property type="entry name" value="ARM-like"/>
</dbReference>
<dbReference type="InterPro" id="IPR016024">
    <property type="entry name" value="ARM-type_fold"/>
</dbReference>
<feature type="domain" description="FATC" evidence="13">
    <location>
        <begin position="2552"/>
        <end position="2584"/>
    </location>
</feature>
<keyword evidence="2 9" id="KW-0808">Transferase</keyword>
<feature type="domain" description="PI3K/PI4K catalytic" evidence="11">
    <location>
        <begin position="2206"/>
        <end position="2523"/>
    </location>
</feature>
<dbReference type="OrthoDB" id="381190at2759"/>
<evidence type="ECO:0000256" key="6">
    <source>
        <dbReference type="ARBA" id="ARBA00022840"/>
    </source>
</evidence>
<evidence type="ECO:0000313" key="15">
    <source>
        <dbReference type="Proteomes" id="UP001151518"/>
    </source>
</evidence>
<evidence type="ECO:0000256" key="5">
    <source>
        <dbReference type="ARBA" id="ARBA00022777"/>
    </source>
</evidence>
<dbReference type="CDD" id="cd05169">
    <property type="entry name" value="PIKKc_TOR"/>
    <property type="match status" value="1"/>
</dbReference>
<dbReference type="SMART" id="SM01346">
    <property type="entry name" value="DUF3385"/>
    <property type="match status" value="1"/>
</dbReference>
<dbReference type="GO" id="GO:0031932">
    <property type="term" value="C:TORC2 complex"/>
    <property type="evidence" value="ECO:0007669"/>
    <property type="project" value="TreeGrafter"/>
</dbReference>
<dbReference type="EMBL" id="JANBTW010000100">
    <property type="protein sequence ID" value="KAJ2671504.1"/>
    <property type="molecule type" value="Genomic_DNA"/>
</dbReference>
<evidence type="ECO:0000256" key="8">
    <source>
        <dbReference type="ARBA" id="ARBA00048679"/>
    </source>
</evidence>
<evidence type="ECO:0000259" key="12">
    <source>
        <dbReference type="PROSITE" id="PS51189"/>
    </source>
</evidence>
<organism evidence="14 15">
    <name type="scientific">Coemansia spiralis</name>
    <dbReference type="NCBI Taxonomy" id="417178"/>
    <lineage>
        <taxon>Eukaryota</taxon>
        <taxon>Fungi</taxon>
        <taxon>Fungi incertae sedis</taxon>
        <taxon>Zoopagomycota</taxon>
        <taxon>Kickxellomycotina</taxon>
        <taxon>Kickxellomycetes</taxon>
        <taxon>Kickxellales</taxon>
        <taxon>Kickxellaceae</taxon>
        <taxon>Coemansia</taxon>
    </lineage>
</organism>
<dbReference type="Pfam" id="PF11865">
    <property type="entry name" value="mTOR_dom"/>
    <property type="match status" value="1"/>
</dbReference>
<accession>A0A9W8G2K2</accession>
<dbReference type="Gene3D" id="3.30.1010.10">
    <property type="entry name" value="Phosphatidylinositol 3-kinase Catalytic Subunit, Chain A, domain 4"/>
    <property type="match status" value="1"/>
</dbReference>
<keyword evidence="3" id="KW-0677">Repeat</keyword>
<dbReference type="FunFam" id="3.30.1010.10:FF:000006">
    <property type="entry name" value="Serine/threonine-protein kinase TOR"/>
    <property type="match status" value="1"/>
</dbReference>
<keyword evidence="9" id="KW-0723">Serine/threonine-protein kinase</keyword>
<dbReference type="PROSITE" id="PS00916">
    <property type="entry name" value="PI3_4_KINASE_2"/>
    <property type="match status" value="1"/>
</dbReference>
<dbReference type="FunFam" id="1.10.1070.11:FF:000029">
    <property type="entry name" value="Serine/threonine-protein kinase TOR"/>
    <property type="match status" value="1"/>
</dbReference>
<dbReference type="GO" id="GO:0016242">
    <property type="term" value="P:negative regulation of macroautophagy"/>
    <property type="evidence" value="ECO:0007669"/>
    <property type="project" value="TreeGrafter"/>
</dbReference>
<dbReference type="PANTHER" id="PTHR11139">
    <property type="entry name" value="ATAXIA TELANGIECTASIA MUTATED ATM -RELATED"/>
    <property type="match status" value="1"/>
</dbReference>
<dbReference type="InterPro" id="IPR009076">
    <property type="entry name" value="FRB_dom"/>
</dbReference>
<evidence type="ECO:0000256" key="9">
    <source>
        <dbReference type="RuleBase" id="RU364109"/>
    </source>
</evidence>
<feature type="compositionally biased region" description="Low complexity" evidence="10">
    <location>
        <begin position="2488"/>
        <end position="2499"/>
    </location>
</feature>
<evidence type="ECO:0000256" key="1">
    <source>
        <dbReference type="ARBA" id="ARBA00011031"/>
    </source>
</evidence>
<comment type="catalytic activity">
    <reaction evidence="7 9">
        <text>L-threonyl-[protein] + ATP = O-phospho-L-threonyl-[protein] + ADP + H(+)</text>
        <dbReference type="Rhea" id="RHEA:46608"/>
        <dbReference type="Rhea" id="RHEA-COMP:11060"/>
        <dbReference type="Rhea" id="RHEA-COMP:11605"/>
        <dbReference type="ChEBI" id="CHEBI:15378"/>
        <dbReference type="ChEBI" id="CHEBI:30013"/>
        <dbReference type="ChEBI" id="CHEBI:30616"/>
        <dbReference type="ChEBI" id="CHEBI:61977"/>
        <dbReference type="ChEBI" id="CHEBI:456216"/>
        <dbReference type="EC" id="2.7.11.1"/>
    </reaction>
</comment>
<dbReference type="GO" id="GO:0031929">
    <property type="term" value="P:TOR signaling"/>
    <property type="evidence" value="ECO:0007669"/>
    <property type="project" value="TreeGrafter"/>
</dbReference>
<dbReference type="InterPro" id="IPR026683">
    <property type="entry name" value="TOR_cat"/>
</dbReference>
<dbReference type="InterPro" id="IPR000403">
    <property type="entry name" value="PI3/4_kinase_cat_dom"/>
</dbReference>
<dbReference type="GO" id="GO:0044877">
    <property type="term" value="F:protein-containing complex binding"/>
    <property type="evidence" value="ECO:0007669"/>
    <property type="project" value="InterPro"/>
</dbReference>
<dbReference type="PROSITE" id="PS00915">
    <property type="entry name" value="PI3_4_KINASE_1"/>
    <property type="match status" value="1"/>
</dbReference>
<dbReference type="GO" id="GO:0005634">
    <property type="term" value="C:nucleus"/>
    <property type="evidence" value="ECO:0007669"/>
    <property type="project" value="TreeGrafter"/>
</dbReference>
<evidence type="ECO:0000256" key="7">
    <source>
        <dbReference type="ARBA" id="ARBA00047899"/>
    </source>
</evidence>
<dbReference type="InterPro" id="IPR014009">
    <property type="entry name" value="PIK_FAT"/>
</dbReference>
<comment type="catalytic activity">
    <reaction evidence="8">
        <text>L-seryl-[protein] + ATP = O-phospho-L-seryl-[protein] + ADP + H(+)</text>
        <dbReference type="Rhea" id="RHEA:17989"/>
        <dbReference type="Rhea" id="RHEA-COMP:9863"/>
        <dbReference type="Rhea" id="RHEA-COMP:11604"/>
        <dbReference type="ChEBI" id="CHEBI:15378"/>
        <dbReference type="ChEBI" id="CHEBI:29999"/>
        <dbReference type="ChEBI" id="CHEBI:30616"/>
        <dbReference type="ChEBI" id="CHEBI:83421"/>
        <dbReference type="ChEBI" id="CHEBI:456216"/>
        <dbReference type="EC" id="2.7.11.1"/>
    </reaction>
</comment>
<feature type="compositionally biased region" description="Basic residues" evidence="10">
    <location>
        <begin position="862"/>
        <end position="874"/>
    </location>
</feature>
<evidence type="ECO:0000256" key="4">
    <source>
        <dbReference type="ARBA" id="ARBA00022741"/>
    </source>
</evidence>
<evidence type="ECO:0000259" key="13">
    <source>
        <dbReference type="PROSITE" id="PS51190"/>
    </source>
</evidence>
<dbReference type="InterPro" id="IPR011009">
    <property type="entry name" value="Kinase-like_dom_sf"/>
</dbReference>
<evidence type="ECO:0000256" key="2">
    <source>
        <dbReference type="ARBA" id="ARBA00022679"/>
    </source>
</evidence>
<gene>
    <name evidence="14" type="primary">TOR1_2</name>
    <name evidence="14" type="ORF">GGI25_005468</name>
</gene>
<dbReference type="InterPro" id="IPR024585">
    <property type="entry name" value="mTOR_dom"/>
</dbReference>
<dbReference type="GO" id="GO:0005524">
    <property type="term" value="F:ATP binding"/>
    <property type="evidence" value="ECO:0007669"/>
    <property type="project" value="UniProtKB-KW"/>
</dbReference>
<dbReference type="InterPro" id="IPR036940">
    <property type="entry name" value="PI3/4_kinase_cat_sf"/>
</dbReference>
<dbReference type="SUPFAM" id="SSF47212">
    <property type="entry name" value="FKBP12-rapamycin-binding domain of FKBP-rapamycin-associated protein (FRAP)"/>
    <property type="match status" value="1"/>
</dbReference>
<protein>
    <recommendedName>
        <fullName evidence="9">Serine/threonine-protein kinase TOR</fullName>
        <ecNumber evidence="9">2.7.11.1</ecNumber>
    </recommendedName>
</protein>
<dbReference type="Pfam" id="PF00454">
    <property type="entry name" value="PI3_PI4_kinase"/>
    <property type="match status" value="1"/>
</dbReference>
<feature type="region of interest" description="Disordered" evidence="10">
    <location>
        <begin position="855"/>
        <end position="884"/>
    </location>
</feature>
<dbReference type="InterPro" id="IPR050517">
    <property type="entry name" value="DDR_Repair_Kinase"/>
</dbReference>
<keyword evidence="6 9" id="KW-0067">ATP-binding</keyword>
<name>A0A9W8G2K2_9FUNG</name>
<dbReference type="Gene3D" id="1.25.10.10">
    <property type="entry name" value="Leucine-rich Repeat Variant"/>
    <property type="match status" value="3"/>
</dbReference>
<evidence type="ECO:0000256" key="10">
    <source>
        <dbReference type="SAM" id="MobiDB-lite"/>
    </source>
</evidence>
<dbReference type="GO" id="GO:0005737">
    <property type="term" value="C:cytoplasm"/>
    <property type="evidence" value="ECO:0007669"/>
    <property type="project" value="TreeGrafter"/>
</dbReference>
<dbReference type="Proteomes" id="UP001151518">
    <property type="component" value="Unassembled WGS sequence"/>
</dbReference>
<dbReference type="InterPro" id="IPR057564">
    <property type="entry name" value="HEAT_ATR"/>
</dbReference>
<feature type="domain" description="FAT" evidence="12">
    <location>
        <begin position="1346"/>
        <end position="2031"/>
    </location>
</feature>
<dbReference type="Gene3D" id="1.10.1070.11">
    <property type="entry name" value="Phosphatidylinositol 3-/4-kinase, catalytic domain"/>
    <property type="match status" value="1"/>
</dbReference>
<dbReference type="EC" id="2.7.11.1" evidence="9"/>
<evidence type="ECO:0000259" key="11">
    <source>
        <dbReference type="PROSITE" id="PS50290"/>
    </source>
</evidence>
<comment type="similarity">
    <text evidence="1 9">Belongs to the PI3/PI4-kinase family.</text>
</comment>
<keyword evidence="5 9" id="KW-0418">Kinase</keyword>
<dbReference type="InterPro" id="IPR036738">
    <property type="entry name" value="FRB_sf"/>
</dbReference>
<dbReference type="InterPro" id="IPR003152">
    <property type="entry name" value="FATC_dom"/>
</dbReference>
<feature type="region of interest" description="Disordered" evidence="10">
    <location>
        <begin position="2488"/>
        <end position="2522"/>
    </location>
</feature>
<dbReference type="SMART" id="SM01345">
    <property type="entry name" value="Rapamycin_bind"/>
    <property type="match status" value="1"/>
</dbReference>
<dbReference type="InterPro" id="IPR003151">
    <property type="entry name" value="PIK-rel_kinase_FAT"/>
</dbReference>
<sequence length="2584" mass="290581">MESYIGNFGERTNATETLRKLVCDIEYYPDTWIVDAESSGKHGGQNPVYIELNAKLMKLIRSSDTNDRLACTAILSALVDIDVLEDTQKTRIASQLKNLYSGNSSTVNAEAVDIYGKLVQKKWAVVMSSIEVEVNRCLEWLSGDRSEVRKMTALRLIEVLCIGAPTSLYTFTSRILNAQSALLRDHRLKIRNATARTLGICLDLVLMHEPATRNTLFSHLIDELHNNYQLVSIEGHHAALLICQELMLHGDILIKPNYNHIGKMVLDLKDHRDPVIYTTTINILPMLAQFSPQDFIKVDDNGESLMTRACGFLIAKTSGGDADRAAAFLALARIAQSCSLEFQEFLEPTTSAIRDALVQRIKLQSLSSNSEANDSADAILETIAILASAMGQMLTAYILKVLDLMFVTGLSQTLCKALSVLAVKVNQLQPVIQNKLLDMLSIILVDVPFRPNQPSLDRIEQQLNTLSIQNSTTINTSSLIGSSDNDDLASKGESASLVIITARSIPVTHDILLLALRTLSTFDFRQENLFEFVHKAVLQYFDHSSTAVRKEAMCAASQLVLASSMHLEMSGAGSEVTGEVAQRLVAAAVTDLDSDVRLNAVKVLLNSTGFDFHMGRGQVIQSIALLVNDELFEIRLTVLSIIGRLASVNPANIIPIIHRIVTRLLVELEFADANSEREECVQLLTVLVCSAESWMRPHVDAIIHTILPRIDDCPPRLSSKLLDTVGILARISGSDLVPHLDRLLSRIINALSDQKSTQKRLSALRALGSCASFCGMVIDPYLQYPQIFVMLTDMLKSEPDSDVRLEVVRVIGALGAIDPHKYRGALETAPDAYSRVGRSSGGNITDNINVDGMQVKTEGVGKKHSSKRARKKSNQTRGPPSSEMAVLNDEDANYVFVGDIPANVYGKTFTCDEHYTSVTVGVLLSILDDVSDTASDQYAVQALISMFVILKNACAPYLERVIPAILHAMRLSPLKQPEFFIRNLARLASINKSLIRSYAAPLLELYEIDESISDQQKAALIDLIEVLDDALSGNFGQHISTVLSFLIAVISANTSESLHITQRALYALQIISPSVESYLYLVVPRLISLLDLTLTPISTIKADLECISTIVSATDCSSFASRIVLTLVRMLQSKQSQPVQTDIMDTLCTLMENIQDRFVVFMPTISAVIKTRNLEEHAKYKEYSRQLFTGQLVLNASQPVKPALRSTSLPNESNYEAGDSNSSEQYVDESLLKRAWRTRIRMTKDDCIGWLNNLFVELLQQSPSPALRACSTNLAVKIPKLINELFNIAFVSCWTVLSEQNQQELAKSLEIVAANPNAPSEILQTILSLADFMERDGKKLPIDIKIIGNYASRCHALAKELRYKETEWVLGASYDTIEKLIELNQNLNLNDSAIGMLSYVRAVQPNIKESVEWYVRLQRWDEALAIYKRQEVENGPSDANLNGQIRCLFEMSDWESLVPIYSRIWCSSNPQLQQETAGIGVKVAWAVGDIDQMELCLSSIPNTNKEKPFCNALLSVYKNNFSDALQFISECRKQLETTLDSHSTDLYSQGYSQVFDCQMLTELEEVIEYKNSHKDYERQAAIVSTWKKRLDGIQPDVGMWQKLLRLHGMVLRPVLDLDTWIRYINLCRASGLMKMARRAIFQVLEDEAKFMEQVHYGEIDEPSDSLRFHAQEYARLREQHAEGGNGISMLDSSSGNSAYLDTAVRRSQQPVLIYSYLKYKWAANERKSAFQMLEMFSNDYANKIGFDLRNPCAFENHVVFQISSETNGSSSFSEDTSLAYFLARFYLKRAEWLSSIQQHALLAEKAKTKAKTGMGSKDSSYIWRSGNHEQVDSQYKSAYDPKGVPNSTAGAGLPKDAKPNQFAQEIDYLFKLKGERIDESILEFYQAATVLDRKWYKAWHSLALRHYHETQKYDGEHADVPKEIIEKHVVPAVHGFFRAIQLSRSQTTLQDTLRLLTAWFTYAQHESVAQAVLGGLKMVPLRTWLQVIPQILARIHIGFESTNKLIRQLLVEVGKFHPHALLFSLYVAARSDHPGRSHAAKDVLGKLHGIYPELIEETEVVSRELIRVALPLPEMWVDEVIKVNEFIQTNDIAEGIKLLMPMHARMRTLETPYEYHFAQVVGKELLAAEQLLTQYYSAAPKNRSMIILHKAWDVYRRVHALSEQVSNTRTLYLDQVAPILLQCNSMHLAVPGTYDPDYEIVRIESFVAEMSVHRTKQRPREMYVCGSDGRKYIFLLKGHEDLRQDERAMQLFGLINSLLLRDDETARRSLAIERYPVIPLSPRSGLIGYYPNCNNLYRIIEKYRKAHNQSARLEQFVAAQFAPNYEQLSALQKVEAFEYVLASTKGNDLQHVMWYQSPNADVWLERRTNYTRTMAVMSIVGYILGLGDRHLSNIMMHMKSGKIVHIDFGDCFEVAAHRKQCPEKVPFRLTRMVILPMEVSMIEGLFKFTANHVMRVLRANRDPVMAVLEAFVFDPLVVWAYIQDSENNNNKQQQQQQQQLETAPEAPAATSQGKQPQGGGFNADVQAEDLKARAVVKRIHDKLLGRDFDANVALSVNDQVDKLIQQATMAENLAPLFCGWQPFW</sequence>
<dbReference type="Pfam" id="PF23593">
    <property type="entry name" value="HEAT_ATR"/>
    <property type="match status" value="1"/>
</dbReference>